<name>A0ABT6F9S8_9BACT</name>
<evidence type="ECO:0008006" key="4">
    <source>
        <dbReference type="Google" id="ProtNLM"/>
    </source>
</evidence>
<dbReference type="Proteomes" id="UP001216907">
    <property type="component" value="Unassembled WGS sequence"/>
</dbReference>
<organism evidence="2 3">
    <name type="scientific">Paludisphaera mucosa</name>
    <dbReference type="NCBI Taxonomy" id="3030827"/>
    <lineage>
        <taxon>Bacteria</taxon>
        <taxon>Pseudomonadati</taxon>
        <taxon>Planctomycetota</taxon>
        <taxon>Planctomycetia</taxon>
        <taxon>Isosphaerales</taxon>
        <taxon>Isosphaeraceae</taxon>
        <taxon>Paludisphaera</taxon>
    </lineage>
</organism>
<sequence length="91" mass="10187">MSETLPFASLPALRPTSMEPSPRRSVAELVHDLLGGLARLDARKGSRRLKQSVHRYHDAEFNYMEVALPGLDGVEADICIHDGCIYVRILR</sequence>
<evidence type="ECO:0000313" key="3">
    <source>
        <dbReference type="Proteomes" id="UP001216907"/>
    </source>
</evidence>
<proteinExistence type="predicted"/>
<accession>A0ABT6F9S8</accession>
<protein>
    <recommendedName>
        <fullName evidence="4">SHSP domain-containing protein</fullName>
    </recommendedName>
</protein>
<reference evidence="2 3" key="1">
    <citation type="submission" date="2023-03" db="EMBL/GenBank/DDBJ databases">
        <title>Paludisphaera mucosa sp. nov. a novel planctomycete from northern fen.</title>
        <authorList>
            <person name="Ivanova A."/>
        </authorList>
    </citation>
    <scope>NUCLEOTIDE SEQUENCE [LARGE SCALE GENOMIC DNA]</scope>
    <source>
        <strain evidence="2 3">Pla2</strain>
    </source>
</reference>
<evidence type="ECO:0000313" key="2">
    <source>
        <dbReference type="EMBL" id="MDG3004189.1"/>
    </source>
</evidence>
<gene>
    <name evidence="2" type="ORF">PZE19_10415</name>
</gene>
<comment type="caution">
    <text evidence="2">The sequence shown here is derived from an EMBL/GenBank/DDBJ whole genome shotgun (WGS) entry which is preliminary data.</text>
</comment>
<dbReference type="RefSeq" id="WP_277860550.1">
    <property type="nucleotide sequence ID" value="NZ_JARRAG010000002.1"/>
</dbReference>
<keyword evidence="3" id="KW-1185">Reference proteome</keyword>
<evidence type="ECO:0000256" key="1">
    <source>
        <dbReference type="SAM" id="MobiDB-lite"/>
    </source>
</evidence>
<dbReference type="EMBL" id="JARRAG010000002">
    <property type="protein sequence ID" value="MDG3004189.1"/>
    <property type="molecule type" value="Genomic_DNA"/>
</dbReference>
<feature type="region of interest" description="Disordered" evidence="1">
    <location>
        <begin position="1"/>
        <end position="22"/>
    </location>
</feature>